<dbReference type="EMBL" id="NBSK02000003">
    <property type="protein sequence ID" value="KAJ0216317.1"/>
    <property type="molecule type" value="Genomic_DNA"/>
</dbReference>
<reference evidence="1 2" key="1">
    <citation type="journal article" date="2017" name="Nat. Commun.">
        <title>Genome assembly with in vitro proximity ligation data and whole-genome triplication in lettuce.</title>
        <authorList>
            <person name="Reyes-Chin-Wo S."/>
            <person name="Wang Z."/>
            <person name="Yang X."/>
            <person name="Kozik A."/>
            <person name="Arikit S."/>
            <person name="Song C."/>
            <person name="Xia L."/>
            <person name="Froenicke L."/>
            <person name="Lavelle D.O."/>
            <person name="Truco M.J."/>
            <person name="Xia R."/>
            <person name="Zhu S."/>
            <person name="Xu C."/>
            <person name="Xu H."/>
            <person name="Xu X."/>
            <person name="Cox K."/>
            <person name="Korf I."/>
            <person name="Meyers B.C."/>
            <person name="Michelmore R.W."/>
        </authorList>
    </citation>
    <scope>NUCLEOTIDE SEQUENCE [LARGE SCALE GENOMIC DNA]</scope>
    <source>
        <strain evidence="2">cv. Salinas</strain>
        <tissue evidence="1">Seedlings</tissue>
    </source>
</reference>
<evidence type="ECO:0000313" key="1">
    <source>
        <dbReference type="EMBL" id="KAJ0216317.1"/>
    </source>
</evidence>
<proteinExistence type="predicted"/>
<evidence type="ECO:0000313" key="2">
    <source>
        <dbReference type="Proteomes" id="UP000235145"/>
    </source>
</evidence>
<dbReference type="AlphaFoldDB" id="A0A9R1XR24"/>
<name>A0A9R1XR24_LACSA</name>
<gene>
    <name evidence="1" type="ORF">LSAT_V11C300101310</name>
</gene>
<dbReference type="Proteomes" id="UP000235145">
    <property type="component" value="Unassembled WGS sequence"/>
</dbReference>
<comment type="caution">
    <text evidence="1">The sequence shown here is derived from an EMBL/GenBank/DDBJ whole genome shotgun (WGS) entry which is preliminary data.</text>
</comment>
<keyword evidence="2" id="KW-1185">Reference proteome</keyword>
<protein>
    <submittedName>
        <fullName evidence="1">Uncharacterized protein</fullName>
    </submittedName>
</protein>
<organism evidence="1 2">
    <name type="scientific">Lactuca sativa</name>
    <name type="common">Garden lettuce</name>
    <dbReference type="NCBI Taxonomy" id="4236"/>
    <lineage>
        <taxon>Eukaryota</taxon>
        <taxon>Viridiplantae</taxon>
        <taxon>Streptophyta</taxon>
        <taxon>Embryophyta</taxon>
        <taxon>Tracheophyta</taxon>
        <taxon>Spermatophyta</taxon>
        <taxon>Magnoliopsida</taxon>
        <taxon>eudicotyledons</taxon>
        <taxon>Gunneridae</taxon>
        <taxon>Pentapetalae</taxon>
        <taxon>asterids</taxon>
        <taxon>campanulids</taxon>
        <taxon>Asterales</taxon>
        <taxon>Asteraceae</taxon>
        <taxon>Cichorioideae</taxon>
        <taxon>Cichorieae</taxon>
        <taxon>Lactucinae</taxon>
        <taxon>Lactuca</taxon>
    </lineage>
</organism>
<sequence>MDFSMPPYRIQLENHLKRYEELGLFVVNEEDNETLLMHRICSDDIYHKQEDESYHGANNELRELSAVEVVVDGSVTDQPCVTELILHDFYSTVLKSLRKYLVMNSSWILLGVCPLIISSRSCELENALDKRLLPVPDVPYRLWNHVFVV</sequence>
<accession>A0A9R1XR24</accession>